<evidence type="ECO:0000313" key="2">
    <source>
        <dbReference type="Proteomes" id="UP000177876"/>
    </source>
</evidence>
<sequence length="67" mass="7572">MIALIRLIKQGYPQVFLILLAFMATVEANRSREKDYLPQPGAALPFLTGVDLYLPGPILPRQPYRLC</sequence>
<proteinExistence type="predicted"/>
<organism evidence="1 2">
    <name type="scientific">Candidatus Solincola sediminis</name>
    <dbReference type="NCBI Taxonomy" id="1797199"/>
    <lineage>
        <taxon>Bacteria</taxon>
        <taxon>Bacillati</taxon>
        <taxon>Actinomycetota</taxon>
        <taxon>Candidatus Geothermincolia</taxon>
        <taxon>Candidatus Geothermincolales</taxon>
        <taxon>Candidatus Geothermincolaceae</taxon>
        <taxon>Candidatus Solincola</taxon>
    </lineage>
</organism>
<evidence type="ECO:0000313" key="1">
    <source>
        <dbReference type="EMBL" id="OFW55685.1"/>
    </source>
</evidence>
<dbReference type="STRING" id="1797197.A2Y75_05745"/>
<gene>
    <name evidence="1" type="ORF">A2Y75_05745</name>
</gene>
<protein>
    <submittedName>
        <fullName evidence="1">Uncharacterized protein</fullName>
    </submittedName>
</protein>
<comment type="caution">
    <text evidence="1">The sequence shown here is derived from an EMBL/GenBank/DDBJ whole genome shotgun (WGS) entry which is preliminary data.</text>
</comment>
<name>A0A1F2WFQ8_9ACTN</name>
<reference evidence="1 2" key="1">
    <citation type="journal article" date="2016" name="Nat. Commun.">
        <title>Thousands of microbial genomes shed light on interconnected biogeochemical processes in an aquifer system.</title>
        <authorList>
            <person name="Anantharaman K."/>
            <person name="Brown C.T."/>
            <person name="Hug L.A."/>
            <person name="Sharon I."/>
            <person name="Castelle C.J."/>
            <person name="Probst A.J."/>
            <person name="Thomas B.C."/>
            <person name="Singh A."/>
            <person name="Wilkins M.J."/>
            <person name="Karaoz U."/>
            <person name="Brodie E.L."/>
            <person name="Williams K.H."/>
            <person name="Hubbard S.S."/>
            <person name="Banfield J.F."/>
        </authorList>
    </citation>
    <scope>NUCLEOTIDE SEQUENCE [LARGE SCALE GENOMIC DNA]</scope>
</reference>
<dbReference type="AlphaFoldDB" id="A0A1F2WFQ8"/>
<accession>A0A1F2WFQ8</accession>
<dbReference type="Proteomes" id="UP000177876">
    <property type="component" value="Unassembled WGS sequence"/>
</dbReference>
<dbReference type="EMBL" id="MELK01000052">
    <property type="protein sequence ID" value="OFW55685.1"/>
    <property type="molecule type" value="Genomic_DNA"/>
</dbReference>